<dbReference type="Proteomes" id="UP000027093">
    <property type="component" value="Chromosome"/>
</dbReference>
<dbReference type="STRING" id="926571.NVIE_007900"/>
<keyword evidence="1" id="KW-1133">Transmembrane helix</keyword>
<reference evidence="2 3" key="1">
    <citation type="journal article" date="2014" name="Int. J. Syst. Evol. Microbiol.">
        <title>Nitrososphaera viennensis gen. nov., sp. nov., an aerobic and mesophilic, ammonia-oxidizing archaeon from soil and a member of the archaeal phylum Thaumarchaeota.</title>
        <authorList>
            <person name="Stieglmeier M."/>
            <person name="Klingl A."/>
            <person name="Alves R.J."/>
            <person name="Rittmann S.K."/>
            <person name="Melcher M."/>
            <person name="Leisch N."/>
            <person name="Schleper C."/>
        </authorList>
    </citation>
    <scope>NUCLEOTIDE SEQUENCE [LARGE SCALE GENOMIC DNA]</scope>
    <source>
        <strain evidence="2">EN76</strain>
    </source>
</reference>
<organism evidence="2 3">
    <name type="scientific">Nitrososphaera viennensis EN76</name>
    <dbReference type="NCBI Taxonomy" id="926571"/>
    <lineage>
        <taxon>Archaea</taxon>
        <taxon>Nitrososphaerota</taxon>
        <taxon>Nitrososphaeria</taxon>
        <taxon>Nitrososphaerales</taxon>
        <taxon>Nitrososphaeraceae</taxon>
        <taxon>Nitrososphaera</taxon>
    </lineage>
</organism>
<dbReference type="EMBL" id="CP007536">
    <property type="protein sequence ID" value="AIC15004.1"/>
    <property type="molecule type" value="Genomic_DNA"/>
</dbReference>
<evidence type="ECO:0000313" key="3">
    <source>
        <dbReference type="Proteomes" id="UP000027093"/>
    </source>
</evidence>
<keyword evidence="3" id="KW-1185">Reference proteome</keyword>
<feature type="transmembrane region" description="Helical" evidence="1">
    <location>
        <begin position="39"/>
        <end position="63"/>
    </location>
</feature>
<keyword evidence="1" id="KW-0472">Membrane</keyword>
<sequence length="251" mass="26923">MQALHSWHDRHGGGEKAVTESRMNEWFVPRFGPPRFRAFVGLLFLPYTGMCIAFTLVGAMLAPDIHWDRAGAIALVYALALGVGAHAADAIGSKKAKPWGAYFTRRQMAALLILSLAGAYAIGIYYIVLYVPALAIVAVLEGFLLFAYNFEIWGGRFHTNFWFAASWGALPVVAGYVIQTGNIVALAPLAAAAGAGLASTAEIRMSRPYKQLKREGGSPALAKRLEGRLKLLSLSTIAFSLVLVAARAVAG</sequence>
<protein>
    <recommendedName>
        <fullName evidence="4">UbiA prenyltransferase</fullName>
    </recommendedName>
</protein>
<dbReference type="HOGENOM" id="CLU_1105239_0_0_2"/>
<accession>A0A060HEB3</accession>
<keyword evidence="1" id="KW-0812">Transmembrane</keyword>
<evidence type="ECO:0000256" key="1">
    <source>
        <dbReference type="SAM" id="Phobius"/>
    </source>
</evidence>
<feature type="transmembrane region" description="Helical" evidence="1">
    <location>
        <begin position="231"/>
        <end position="250"/>
    </location>
</feature>
<name>A0A060HEB3_9ARCH</name>
<feature type="transmembrane region" description="Helical" evidence="1">
    <location>
        <begin position="109"/>
        <end position="128"/>
    </location>
</feature>
<evidence type="ECO:0008006" key="4">
    <source>
        <dbReference type="Google" id="ProtNLM"/>
    </source>
</evidence>
<feature type="transmembrane region" description="Helical" evidence="1">
    <location>
        <begin position="184"/>
        <end position="203"/>
    </location>
</feature>
<dbReference type="KEGG" id="nvn:NVIE_007900"/>
<gene>
    <name evidence="2" type="ORF">NVIE_007900</name>
</gene>
<feature type="transmembrane region" description="Helical" evidence="1">
    <location>
        <begin position="161"/>
        <end position="178"/>
    </location>
</feature>
<feature type="transmembrane region" description="Helical" evidence="1">
    <location>
        <begin position="69"/>
        <end position="88"/>
    </location>
</feature>
<feature type="transmembrane region" description="Helical" evidence="1">
    <location>
        <begin position="134"/>
        <end position="154"/>
    </location>
</feature>
<evidence type="ECO:0000313" key="2">
    <source>
        <dbReference type="EMBL" id="AIC15004.1"/>
    </source>
</evidence>
<dbReference type="AlphaFoldDB" id="A0A060HEB3"/>
<proteinExistence type="predicted"/>